<evidence type="ECO:0008006" key="4">
    <source>
        <dbReference type="Google" id="ProtNLM"/>
    </source>
</evidence>
<evidence type="ECO:0000313" key="3">
    <source>
        <dbReference type="Proteomes" id="UP001139031"/>
    </source>
</evidence>
<name>A0ABS7TJG8_9BACT</name>
<keyword evidence="3" id="KW-1185">Reference proteome</keyword>
<sequence>MNRTFVFLLPLVLVGCVLRQPGGSTGGETDGGTTSGGEASASGGGPGTTTAAPGPTTTGGIDATSAVTGSETSSLFIVPPDGGHGTPHCDQWVQDCPPGQKCMPYSGDGDYSWESLKCVDVVPEPDGLYEPCEVFGSGVSGEDSCDVGLMCWDFIDGVGHCVGMCIGSPDAPDCADPGADCHIGGDGVLTLCLPMCSPLLQDCFGDQLCIPNPQDPNRFLCVLDASGEEGQVFDPCEYANSCDEGLYCRSPEVAAECDPRASGCCVPFCDTSLANTCPGQGQECLPWYEDGVAPPGFENVGSCGLP</sequence>
<proteinExistence type="predicted"/>
<dbReference type="Proteomes" id="UP001139031">
    <property type="component" value="Unassembled WGS sequence"/>
</dbReference>
<feature type="compositionally biased region" description="Gly residues" evidence="1">
    <location>
        <begin position="23"/>
        <end position="35"/>
    </location>
</feature>
<protein>
    <recommendedName>
        <fullName evidence="4">Lipoprotein</fullName>
    </recommendedName>
</protein>
<evidence type="ECO:0000313" key="2">
    <source>
        <dbReference type="EMBL" id="MBZ5708370.1"/>
    </source>
</evidence>
<dbReference type="PROSITE" id="PS51257">
    <property type="entry name" value="PROKAR_LIPOPROTEIN"/>
    <property type="match status" value="1"/>
</dbReference>
<feature type="region of interest" description="Disordered" evidence="1">
    <location>
        <begin position="23"/>
        <end position="62"/>
    </location>
</feature>
<organism evidence="2 3">
    <name type="scientific">Nannocystis pusilla</name>
    <dbReference type="NCBI Taxonomy" id="889268"/>
    <lineage>
        <taxon>Bacteria</taxon>
        <taxon>Pseudomonadati</taxon>
        <taxon>Myxococcota</taxon>
        <taxon>Polyangia</taxon>
        <taxon>Nannocystales</taxon>
        <taxon>Nannocystaceae</taxon>
        <taxon>Nannocystis</taxon>
    </lineage>
</organism>
<evidence type="ECO:0000256" key="1">
    <source>
        <dbReference type="SAM" id="MobiDB-lite"/>
    </source>
</evidence>
<feature type="compositionally biased region" description="Low complexity" evidence="1">
    <location>
        <begin position="48"/>
        <end position="60"/>
    </location>
</feature>
<gene>
    <name evidence="2" type="ORF">K7C98_03815</name>
</gene>
<dbReference type="RefSeq" id="WP_224190120.1">
    <property type="nucleotide sequence ID" value="NZ_JAIRAU010000001.1"/>
</dbReference>
<accession>A0ABS7TJG8</accession>
<dbReference type="EMBL" id="JAIRAU010000001">
    <property type="protein sequence ID" value="MBZ5708370.1"/>
    <property type="molecule type" value="Genomic_DNA"/>
</dbReference>
<comment type="caution">
    <text evidence="2">The sequence shown here is derived from an EMBL/GenBank/DDBJ whole genome shotgun (WGS) entry which is preliminary data.</text>
</comment>
<reference evidence="2" key="1">
    <citation type="submission" date="2021-08" db="EMBL/GenBank/DDBJ databases">
        <authorList>
            <person name="Stevens D.C."/>
        </authorList>
    </citation>
    <scope>NUCLEOTIDE SEQUENCE</scope>
    <source>
        <strain evidence="2">DSM 53165</strain>
    </source>
</reference>